<keyword evidence="2" id="KW-0204">Cytolysis</keyword>
<dbReference type="Proteomes" id="UP000276061">
    <property type="component" value="Unassembled WGS sequence"/>
</dbReference>
<keyword evidence="2 3" id="KW-0012">Acyltransferase</keyword>
<comment type="similarity">
    <text evidence="1 2">Belongs to the RTX toxin acyltransferase family.</text>
</comment>
<comment type="subcellular location">
    <subcellularLocation>
        <location evidence="2">Cytoplasm</location>
    </subcellularLocation>
</comment>
<comment type="caution">
    <text evidence="3">The sequence shown here is derived from an EMBL/GenBank/DDBJ whole genome shotgun (WGS) entry which is preliminary data.</text>
</comment>
<dbReference type="OrthoDB" id="8596436at2"/>
<dbReference type="AlphaFoldDB" id="A0A3N0FQL2"/>
<reference evidence="5 6" key="1">
    <citation type="submission" date="2018-11" db="EMBL/GenBank/DDBJ databases">
        <title>Characterization of surface water Dickeya isolates.</title>
        <authorList>
            <person name="Van Gijsegem F."/>
            <person name="Pedron J."/>
        </authorList>
    </citation>
    <scope>NUCLEOTIDE SEQUENCE [LARGE SCALE GENOMIC DNA]</scope>
    <source>
        <strain evidence="3 6">FVG1-MFV-O17</strain>
        <strain evidence="4 5">FVG10-MFV-A16</strain>
    </source>
</reference>
<evidence type="ECO:0000313" key="4">
    <source>
        <dbReference type="EMBL" id="RNM21099.1"/>
    </source>
</evidence>
<keyword evidence="2" id="KW-0963">Cytoplasm</keyword>
<comment type="function">
    <text evidence="2">Involved in fatty acylation of protoxin at internal lysine residues, thereby converting it to the active toxin.</text>
</comment>
<name>A0A3N0FQL2_9GAMM</name>
<organism evidence="3 6">
    <name type="scientific">Dickeya undicola</name>
    <dbReference type="NCBI Taxonomy" id="1577887"/>
    <lineage>
        <taxon>Bacteria</taxon>
        <taxon>Pseudomonadati</taxon>
        <taxon>Pseudomonadota</taxon>
        <taxon>Gammaproteobacteria</taxon>
        <taxon>Enterobacterales</taxon>
        <taxon>Pectobacteriaceae</taxon>
        <taxon>Dickeya</taxon>
    </lineage>
</organism>
<dbReference type="GO" id="GO:0009404">
    <property type="term" value="P:toxin metabolic process"/>
    <property type="evidence" value="ECO:0007669"/>
    <property type="project" value="UniProtKB-UniRule"/>
</dbReference>
<dbReference type="EMBL" id="RJLR01000049">
    <property type="protein sequence ID" value="RNM02341.1"/>
    <property type="molecule type" value="Genomic_DNA"/>
</dbReference>
<keyword evidence="5" id="KW-1185">Reference proteome</keyword>
<protein>
    <recommendedName>
        <fullName evidence="2">RTX toxin-activating lysine-acyltransferase</fullName>
        <ecNumber evidence="2">2.3.1.-</ecNumber>
    </recommendedName>
</protein>
<dbReference type="GO" id="GO:0005737">
    <property type="term" value="C:cytoplasm"/>
    <property type="evidence" value="ECO:0007669"/>
    <property type="project" value="UniProtKB-SubCell"/>
</dbReference>
<gene>
    <name evidence="3" type="ORF">EF878_19915</name>
    <name evidence="4" type="ORF">EFS38_16645</name>
</gene>
<dbReference type="Proteomes" id="UP000271870">
    <property type="component" value="Unassembled WGS sequence"/>
</dbReference>
<evidence type="ECO:0000256" key="1">
    <source>
        <dbReference type="ARBA" id="ARBA00005686"/>
    </source>
</evidence>
<accession>A0A3N0FQL2</accession>
<evidence type="ECO:0000313" key="3">
    <source>
        <dbReference type="EMBL" id="RNM02341.1"/>
    </source>
</evidence>
<dbReference type="RefSeq" id="WP_123251388.1">
    <property type="nucleotide sequence ID" value="NZ_RJLR01000049.1"/>
</dbReference>
<proteinExistence type="inferred from homology"/>
<dbReference type="InterPro" id="IPR003996">
    <property type="entry name" value="RTX_toxin-activating_protC_bac"/>
</dbReference>
<dbReference type="GO" id="GO:0031640">
    <property type="term" value="P:killing of cells of another organism"/>
    <property type="evidence" value="ECO:0007669"/>
    <property type="project" value="UniProtKB-KW"/>
</dbReference>
<dbReference type="EC" id="2.3.1.-" evidence="2"/>
<dbReference type="Pfam" id="PF02794">
    <property type="entry name" value="HlyC"/>
    <property type="match status" value="1"/>
</dbReference>
<evidence type="ECO:0000313" key="6">
    <source>
        <dbReference type="Proteomes" id="UP000276061"/>
    </source>
</evidence>
<sequence length="178" mass="20559">MHIDHFDVQSPALIGGESSEAEILGAAVWLWMHSPLHREAPLQALSTLLLPIIKRQQYVVVSQQQQPIFFMSWAWLDAAAEQRYLTQPAILMPEDDWACGDRMWIIDWIAPFGHSRAMRHLVGHTLLPNDCFRSLDHQGARRGKRVFVHHGDQVSRQSRDQWLHQHPLAEPLPEICIR</sequence>
<keyword evidence="2 3" id="KW-0808">Transferase</keyword>
<dbReference type="GO" id="GO:0016746">
    <property type="term" value="F:acyltransferase activity"/>
    <property type="evidence" value="ECO:0007669"/>
    <property type="project" value="UniProtKB-UniRule"/>
</dbReference>
<dbReference type="EMBL" id="RJLS01000023">
    <property type="protein sequence ID" value="RNM21099.1"/>
    <property type="molecule type" value="Genomic_DNA"/>
</dbReference>
<evidence type="ECO:0000256" key="2">
    <source>
        <dbReference type="RuleBase" id="RU368102"/>
    </source>
</evidence>
<evidence type="ECO:0000313" key="5">
    <source>
        <dbReference type="Proteomes" id="UP000271870"/>
    </source>
</evidence>
<dbReference type="PRINTS" id="PR01489">
    <property type="entry name" value="RTXTOXINC"/>
</dbReference>